<evidence type="ECO:0000256" key="2">
    <source>
        <dbReference type="ARBA" id="ARBA00004950"/>
    </source>
</evidence>
<protein>
    <recommendedName>
        <fullName evidence="5">L-aspartate oxidase</fullName>
        <ecNumber evidence="4">1.4.3.16</ecNumber>
    </recommendedName>
    <alternativeName>
        <fullName evidence="10">Quinolinate synthase B</fullName>
    </alternativeName>
</protein>
<dbReference type="FunFam" id="3.90.700.10:FF:000002">
    <property type="entry name" value="L-aspartate oxidase"/>
    <property type="match status" value="1"/>
</dbReference>
<organism evidence="13 14">
    <name type="scientific">Parasporobacterium paucivorans DSM 15970</name>
    <dbReference type="NCBI Taxonomy" id="1122934"/>
    <lineage>
        <taxon>Bacteria</taxon>
        <taxon>Bacillati</taxon>
        <taxon>Bacillota</taxon>
        <taxon>Clostridia</taxon>
        <taxon>Lachnospirales</taxon>
        <taxon>Lachnospiraceae</taxon>
        <taxon>Parasporobacterium</taxon>
    </lineage>
</organism>
<evidence type="ECO:0000256" key="9">
    <source>
        <dbReference type="ARBA" id="ARBA00023002"/>
    </source>
</evidence>
<accession>A0A1M6D4Y3</accession>
<dbReference type="GO" id="GO:0034628">
    <property type="term" value="P:'de novo' NAD+ biosynthetic process from L-aspartate"/>
    <property type="evidence" value="ECO:0007669"/>
    <property type="project" value="TreeGrafter"/>
</dbReference>
<evidence type="ECO:0000256" key="3">
    <source>
        <dbReference type="ARBA" id="ARBA00008562"/>
    </source>
</evidence>
<dbReference type="NCBIfam" id="NF004820">
    <property type="entry name" value="PRK06175.1"/>
    <property type="match status" value="1"/>
</dbReference>
<keyword evidence="14" id="KW-1185">Reference proteome</keyword>
<gene>
    <name evidence="13" type="ORF">SAMN02745691_00669</name>
</gene>
<sequence>MTDIIIVGTGAAGLFCALKIPSDKKVLIITKEEAEKSDSYLAQGGICVLRNSTDYDSYFEDTMKAGHYENDREAVEIMIRSSQEIIRDLMEYGVEFEKRNGRLSYTREGAHSIPRILYHEDVTGMEITGKLIARVRERENIQIREHTTMIDILRDGNKCKGIVVSNEKGDLENISGSCVILASGGIGGLYKNSTNYPHITGDAVAIALKHDIKVKDMHRVQIHPTALYSKKPGRRFLISESVRGEGAYLLNKAGKRFTDELLPRDLLTKEIYNQMKKDGTGFVWLTLRHLSPEKIKKRFPNIYRHCLEEGYDITEESIPVTPAQHYFMGGIQTDMNGLTSMDGLYAIGETSCTGVHGANRLASNSLLESLVFAERAAKHITENFRKTPENEPELNKNGYTDLAKLKKEYAENVLNEVERSEKEHERHYNNEAKCG</sequence>
<dbReference type="InterPro" id="IPR005288">
    <property type="entry name" value="NadB"/>
</dbReference>
<dbReference type="EC" id="1.4.3.16" evidence="4"/>
<dbReference type="OrthoDB" id="9806724at2"/>
<evidence type="ECO:0000256" key="11">
    <source>
        <dbReference type="ARBA" id="ARBA00048305"/>
    </source>
</evidence>
<dbReference type="Proteomes" id="UP000184342">
    <property type="component" value="Unassembled WGS sequence"/>
</dbReference>
<keyword evidence="6" id="KW-0285">Flavoprotein</keyword>
<dbReference type="InterPro" id="IPR027477">
    <property type="entry name" value="Succ_DH/fumarate_Rdtase_cat_sf"/>
</dbReference>
<evidence type="ECO:0000256" key="1">
    <source>
        <dbReference type="ARBA" id="ARBA00001974"/>
    </source>
</evidence>
<evidence type="ECO:0000256" key="10">
    <source>
        <dbReference type="ARBA" id="ARBA00030386"/>
    </source>
</evidence>
<evidence type="ECO:0000256" key="4">
    <source>
        <dbReference type="ARBA" id="ARBA00012173"/>
    </source>
</evidence>
<dbReference type="InterPro" id="IPR003953">
    <property type="entry name" value="FAD-dep_OxRdtase_2_FAD-bd"/>
</dbReference>
<dbReference type="PRINTS" id="PR00368">
    <property type="entry name" value="FADPNR"/>
</dbReference>
<dbReference type="Gene3D" id="3.90.700.10">
    <property type="entry name" value="Succinate dehydrogenase/fumarate reductase flavoprotein, catalytic domain"/>
    <property type="match status" value="1"/>
</dbReference>
<evidence type="ECO:0000313" key="13">
    <source>
        <dbReference type="EMBL" id="SHI68290.1"/>
    </source>
</evidence>
<name>A0A1M6D4Y3_9FIRM</name>
<comment type="similarity">
    <text evidence="3">Belongs to the FAD-dependent oxidoreductase 2 family. NadB subfamily.</text>
</comment>
<evidence type="ECO:0000256" key="7">
    <source>
        <dbReference type="ARBA" id="ARBA00022642"/>
    </source>
</evidence>
<proteinExistence type="inferred from homology"/>
<dbReference type="PANTHER" id="PTHR42716:SF2">
    <property type="entry name" value="L-ASPARTATE OXIDASE, CHLOROPLASTIC"/>
    <property type="match status" value="1"/>
</dbReference>
<dbReference type="UniPathway" id="UPA00253">
    <property type="reaction ID" value="UER00326"/>
</dbReference>
<dbReference type="AlphaFoldDB" id="A0A1M6D4Y3"/>
<evidence type="ECO:0000256" key="8">
    <source>
        <dbReference type="ARBA" id="ARBA00022827"/>
    </source>
</evidence>
<dbReference type="SUPFAM" id="SSF56425">
    <property type="entry name" value="Succinate dehydrogenase/fumarate reductase flavoprotein, catalytic domain"/>
    <property type="match status" value="1"/>
</dbReference>
<dbReference type="STRING" id="1122934.SAMN02745691_00669"/>
<evidence type="ECO:0000256" key="5">
    <source>
        <dbReference type="ARBA" id="ARBA00021901"/>
    </source>
</evidence>
<reference evidence="13 14" key="1">
    <citation type="submission" date="2016-11" db="EMBL/GenBank/DDBJ databases">
        <authorList>
            <person name="Jaros S."/>
            <person name="Januszkiewicz K."/>
            <person name="Wedrychowicz H."/>
        </authorList>
    </citation>
    <scope>NUCLEOTIDE SEQUENCE [LARGE SCALE GENOMIC DNA]</scope>
    <source>
        <strain evidence="13 14">DSM 15970</strain>
    </source>
</reference>
<feature type="domain" description="FAD-dependent oxidoreductase 2 FAD-binding" evidence="12">
    <location>
        <begin position="3"/>
        <end position="366"/>
    </location>
</feature>
<dbReference type="EMBL" id="FQYT01000005">
    <property type="protein sequence ID" value="SHI68290.1"/>
    <property type="molecule type" value="Genomic_DNA"/>
</dbReference>
<dbReference type="Pfam" id="PF00890">
    <property type="entry name" value="FAD_binding_2"/>
    <property type="match status" value="1"/>
</dbReference>
<comment type="catalytic activity">
    <reaction evidence="11">
        <text>L-aspartate + O2 = iminosuccinate + H2O2</text>
        <dbReference type="Rhea" id="RHEA:25876"/>
        <dbReference type="ChEBI" id="CHEBI:15379"/>
        <dbReference type="ChEBI" id="CHEBI:16240"/>
        <dbReference type="ChEBI" id="CHEBI:29991"/>
        <dbReference type="ChEBI" id="CHEBI:77875"/>
        <dbReference type="EC" id="1.4.3.16"/>
    </reaction>
    <physiologicalReaction direction="left-to-right" evidence="11">
        <dbReference type="Rhea" id="RHEA:25877"/>
    </physiologicalReaction>
</comment>
<dbReference type="GO" id="GO:0033765">
    <property type="term" value="F:steroid dehydrogenase activity, acting on the CH-CH group of donors"/>
    <property type="evidence" value="ECO:0007669"/>
    <property type="project" value="UniProtKB-ARBA"/>
</dbReference>
<dbReference type="Gene3D" id="3.50.50.60">
    <property type="entry name" value="FAD/NAD(P)-binding domain"/>
    <property type="match status" value="1"/>
</dbReference>
<keyword evidence="9" id="KW-0560">Oxidoreductase</keyword>
<evidence type="ECO:0000256" key="6">
    <source>
        <dbReference type="ARBA" id="ARBA00022630"/>
    </source>
</evidence>
<comment type="cofactor">
    <cofactor evidence="1">
        <name>FAD</name>
        <dbReference type="ChEBI" id="CHEBI:57692"/>
    </cofactor>
</comment>
<comment type="pathway">
    <text evidence="2">Cofactor biosynthesis; NAD(+) biosynthesis; iminoaspartate from L-aspartate (oxidase route): step 1/1.</text>
</comment>
<dbReference type="RefSeq" id="WP_073992936.1">
    <property type="nucleotide sequence ID" value="NZ_FQYT01000005.1"/>
</dbReference>
<dbReference type="PANTHER" id="PTHR42716">
    <property type="entry name" value="L-ASPARTATE OXIDASE"/>
    <property type="match status" value="1"/>
</dbReference>
<keyword evidence="8" id="KW-0274">FAD</keyword>
<dbReference type="InterPro" id="IPR036188">
    <property type="entry name" value="FAD/NAD-bd_sf"/>
</dbReference>
<evidence type="ECO:0000313" key="14">
    <source>
        <dbReference type="Proteomes" id="UP000184342"/>
    </source>
</evidence>
<dbReference type="GO" id="GO:0008734">
    <property type="term" value="F:L-aspartate oxidase activity"/>
    <property type="evidence" value="ECO:0007669"/>
    <property type="project" value="UniProtKB-EC"/>
</dbReference>
<evidence type="ECO:0000259" key="12">
    <source>
        <dbReference type="Pfam" id="PF00890"/>
    </source>
</evidence>
<keyword evidence="7" id="KW-0662">Pyridine nucleotide biosynthesis</keyword>
<dbReference type="SUPFAM" id="SSF51905">
    <property type="entry name" value="FAD/NAD(P)-binding domain"/>
    <property type="match status" value="1"/>
</dbReference>